<evidence type="ECO:0000256" key="1">
    <source>
        <dbReference type="SAM" id="MobiDB-lite"/>
    </source>
</evidence>
<protein>
    <recommendedName>
        <fullName evidence="4">Bromodomain associated domain-containing protein</fullName>
    </recommendedName>
</protein>
<evidence type="ECO:0000313" key="3">
    <source>
        <dbReference type="Proteomes" id="UP000306102"/>
    </source>
</evidence>
<feature type="compositionally biased region" description="Polar residues" evidence="1">
    <location>
        <begin position="411"/>
        <end position="422"/>
    </location>
</feature>
<dbReference type="Gene3D" id="1.10.20.10">
    <property type="entry name" value="Histone, subunit A"/>
    <property type="match status" value="1"/>
</dbReference>
<organism evidence="2 3">
    <name type="scientific">Camellia sinensis var. sinensis</name>
    <name type="common">China tea</name>
    <dbReference type="NCBI Taxonomy" id="542762"/>
    <lineage>
        <taxon>Eukaryota</taxon>
        <taxon>Viridiplantae</taxon>
        <taxon>Streptophyta</taxon>
        <taxon>Embryophyta</taxon>
        <taxon>Tracheophyta</taxon>
        <taxon>Spermatophyta</taxon>
        <taxon>Magnoliopsida</taxon>
        <taxon>eudicotyledons</taxon>
        <taxon>Gunneridae</taxon>
        <taxon>Pentapetalae</taxon>
        <taxon>asterids</taxon>
        <taxon>Ericales</taxon>
        <taxon>Theaceae</taxon>
        <taxon>Camellia</taxon>
    </lineage>
</organism>
<reference evidence="2 3" key="1">
    <citation type="journal article" date="2018" name="Proc. Natl. Acad. Sci. U.S.A.">
        <title>Draft genome sequence of Camellia sinensis var. sinensis provides insights into the evolution of the tea genome and tea quality.</title>
        <authorList>
            <person name="Wei C."/>
            <person name="Yang H."/>
            <person name="Wang S."/>
            <person name="Zhao J."/>
            <person name="Liu C."/>
            <person name="Gao L."/>
            <person name="Xia E."/>
            <person name="Lu Y."/>
            <person name="Tai Y."/>
            <person name="She G."/>
            <person name="Sun J."/>
            <person name="Cao H."/>
            <person name="Tong W."/>
            <person name="Gao Q."/>
            <person name="Li Y."/>
            <person name="Deng W."/>
            <person name="Jiang X."/>
            <person name="Wang W."/>
            <person name="Chen Q."/>
            <person name="Zhang S."/>
            <person name="Li H."/>
            <person name="Wu J."/>
            <person name="Wang P."/>
            <person name="Li P."/>
            <person name="Shi C."/>
            <person name="Zheng F."/>
            <person name="Jian J."/>
            <person name="Huang B."/>
            <person name="Shan D."/>
            <person name="Shi M."/>
            <person name="Fang C."/>
            <person name="Yue Y."/>
            <person name="Li F."/>
            <person name="Li D."/>
            <person name="Wei S."/>
            <person name="Han B."/>
            <person name="Jiang C."/>
            <person name="Yin Y."/>
            <person name="Xia T."/>
            <person name="Zhang Z."/>
            <person name="Bennetzen J.L."/>
            <person name="Zhao S."/>
            <person name="Wan X."/>
        </authorList>
    </citation>
    <scope>NUCLEOTIDE SEQUENCE [LARGE SCALE GENOMIC DNA]</scope>
    <source>
        <strain evidence="3">cv. Shuchazao</strain>
        <tissue evidence="2">Leaf</tissue>
    </source>
</reference>
<name>A0A4S4EWG2_CAMSN</name>
<dbReference type="AlphaFoldDB" id="A0A4S4EWG2"/>
<dbReference type="GO" id="GO:0046982">
    <property type="term" value="F:protein heterodimerization activity"/>
    <property type="evidence" value="ECO:0007669"/>
    <property type="project" value="InterPro"/>
</dbReference>
<dbReference type="PANTHER" id="PTHR37604">
    <property type="entry name" value="TRANSCRIPTION INITIATION FACTOR TFIID SUBUNIT"/>
    <property type="match status" value="1"/>
</dbReference>
<dbReference type="InterPro" id="IPR032675">
    <property type="entry name" value="LRR_dom_sf"/>
</dbReference>
<gene>
    <name evidence="2" type="ORF">TEA_003108</name>
</gene>
<proteinExistence type="predicted"/>
<dbReference type="InterPro" id="IPR009072">
    <property type="entry name" value="Histone-fold"/>
</dbReference>
<dbReference type="PANTHER" id="PTHR37604:SF1">
    <property type="entry name" value="TRANSCRIPTION INITIATION FACTOR TFIID SUBUNIT"/>
    <property type="match status" value="1"/>
</dbReference>
<feature type="compositionally biased region" description="Basic and acidic residues" evidence="1">
    <location>
        <begin position="388"/>
        <end position="397"/>
    </location>
</feature>
<evidence type="ECO:0008006" key="4">
    <source>
        <dbReference type="Google" id="ProtNLM"/>
    </source>
</evidence>
<dbReference type="Gene3D" id="3.80.10.10">
    <property type="entry name" value="Ribonuclease Inhibitor"/>
    <property type="match status" value="1"/>
</dbReference>
<feature type="region of interest" description="Disordered" evidence="1">
    <location>
        <begin position="311"/>
        <end position="330"/>
    </location>
</feature>
<feature type="region of interest" description="Disordered" evidence="1">
    <location>
        <begin position="385"/>
        <end position="422"/>
    </location>
</feature>
<evidence type="ECO:0000313" key="2">
    <source>
        <dbReference type="EMBL" id="THG20884.1"/>
    </source>
</evidence>
<accession>A0A4S4EWG2</accession>
<keyword evidence="3" id="KW-1185">Reference proteome</keyword>
<dbReference type="Proteomes" id="UP000306102">
    <property type="component" value="Unassembled WGS sequence"/>
</dbReference>
<sequence length="896" mass="101423">MVLIALDREYSNLSEENHKVDFNGVLDMLPQIMTRSPIMIERLGIRPEYLSMEQGGNQCRGKNGSHGNRKLLSQEQASEMSRKVIARVLTNVGFEASSEVPMEVLSQLLSCHIGKLGRILKVLSDSYRKQCSAIELLKMFLQTAGYRVLEFVAFNLEDSSKMMKMIALVVVTLQIPRQMRPQMQQMVHPQNLAFQQQQQWERIRQRQPSTPRPGMDNIKPLVEVKLENPAEFPIDSNALTAINARHHPQLQFRQQQIAAMSNFHPQSSNQFRQLASLQIPQVQTPSMGTVRAPPVKVEGFQELMGGDATLKHDSEENKSTSPPKHHPQLQFRQQQIAAMSNFHPEASNQFRQLASLQIPQVQTPSMGSVRAPPVKVEGFQELMGGDATLKHDSEENKSTSPPNGTKRPRITANSTVLASQQSQLQPAGLLPEPHAPYSSSLAGLYGLAGSTSAVPYAGSSAGLYDSARAPLGIPGNVVPTQPHVNPSESHLPSSYFDRPIAYVKVMSKHNKMICAEEVSLLGYIHSLRANEINKLRANEINKLRANEINKLRANEINKLRANEINKLRANEINKLRANEINKLRANEINKLRANEINKLRANEINKLRANEINKLRANEINKLRANEINKLRANEINKLRANEINKLRANEINKLRANEINKLRANEINKLRANEINKLRANEINKLRANEINKLRANEINKLRANEINKLRANEINKLRANEINKLRANEINKLRANEINKLRANEINKLRANEINKLRANEINKLRANEINKLRANEINKLRANEINKLRANEINKLRANEINKLRANEINKLRANEINKLRANEIYKLRAIEILDKQQRYVDPSMATTMISGGSGDEQQGCPMRSNKQQQYVDPSMATAMMSGGNGDEQQRWR</sequence>
<dbReference type="EMBL" id="SDRB02001700">
    <property type="protein sequence ID" value="THG20884.1"/>
    <property type="molecule type" value="Genomic_DNA"/>
</dbReference>
<dbReference type="STRING" id="542762.A0A4S4EWG2"/>
<comment type="caution">
    <text evidence="2">The sequence shown here is derived from an EMBL/GenBank/DDBJ whole genome shotgun (WGS) entry which is preliminary data.</text>
</comment>